<comment type="caution">
    <text evidence="1">Lacks conserved residue(s) required for the propagation of feature annotation.</text>
</comment>
<organism evidence="4 5">
    <name type="scientific">Thiohalocapsa marina</name>
    <dbReference type="NCBI Taxonomy" id="424902"/>
    <lineage>
        <taxon>Bacteria</taxon>
        <taxon>Pseudomonadati</taxon>
        <taxon>Pseudomonadota</taxon>
        <taxon>Gammaproteobacteria</taxon>
        <taxon>Chromatiales</taxon>
        <taxon>Chromatiaceae</taxon>
        <taxon>Thiohalocapsa</taxon>
    </lineage>
</organism>
<proteinExistence type="predicted"/>
<keyword evidence="5" id="KW-1185">Reference proteome</keyword>
<dbReference type="SUPFAM" id="SSF52540">
    <property type="entry name" value="P-loop containing nucleoside triphosphate hydrolases"/>
    <property type="match status" value="1"/>
</dbReference>
<feature type="region of interest" description="Disordered" evidence="2">
    <location>
        <begin position="380"/>
        <end position="406"/>
    </location>
</feature>
<sequence>MYLNLEILAVGRSRDTVAAVTEDLHDQLMLALTPLILGDGQLLLPEYMRPLPDALLFCVDDQWGDDVWQVIERIPLPRPPLFMVTSSNEVGLLRTAMRLGVRDVFSMPLNPEELTSAISRVVREERSKRGESGSRLVAFMNTKGGSGSSLIAANVASAMAQEARFSRRILLVDFDFQFGGLPTYLNLVARDGLIKAMEFVDTLDHSALQGYVIRHDSGLHLLAAAMDEIIVPEDVSAARTAKLLDAMNGAYEDILFDLPHRIDASTAAVLERADVIALVAQQSVAHLHDTKRLVFLLRDRLGIATERIVLLVNRYDPKAEVRLEDFEDVFPQLRVRTLPGDYLRASESINLGVPICESAPRSELCRSLQALATGIDKPVAASDRPAQAAGEAPERKKKGVLGLFRR</sequence>
<feature type="compositionally biased region" description="Basic residues" evidence="2">
    <location>
        <begin position="395"/>
        <end position="406"/>
    </location>
</feature>
<dbReference type="Proteomes" id="UP000322981">
    <property type="component" value="Unassembled WGS sequence"/>
</dbReference>
<protein>
    <submittedName>
        <fullName evidence="4">AAA family ATPase</fullName>
    </submittedName>
</protein>
<comment type="caution">
    <text evidence="4">The sequence shown here is derived from an EMBL/GenBank/DDBJ whole genome shotgun (WGS) entry which is preliminary data.</text>
</comment>
<dbReference type="EMBL" id="VWXX01000016">
    <property type="protein sequence ID" value="KAA6184700.1"/>
    <property type="molecule type" value="Genomic_DNA"/>
</dbReference>
<dbReference type="InterPro" id="IPR027417">
    <property type="entry name" value="P-loop_NTPase"/>
</dbReference>
<dbReference type="GO" id="GO:0016887">
    <property type="term" value="F:ATP hydrolysis activity"/>
    <property type="evidence" value="ECO:0007669"/>
    <property type="project" value="TreeGrafter"/>
</dbReference>
<dbReference type="InterPro" id="IPR017746">
    <property type="entry name" value="Cellulose_synthase_operon_BcsQ"/>
</dbReference>
<reference evidence="4 5" key="1">
    <citation type="submission" date="2019-09" db="EMBL/GenBank/DDBJ databases">
        <title>Whole-genome sequence of the purple sulfur bacterium Thiohalocapsa marina DSM 19078.</title>
        <authorList>
            <person name="Kyndt J.A."/>
            <person name="Meyer T.E."/>
        </authorList>
    </citation>
    <scope>NUCLEOTIDE SEQUENCE [LARGE SCALE GENOMIC DNA]</scope>
    <source>
        <strain evidence="4 5">DSM 19078</strain>
    </source>
</reference>
<dbReference type="Gene3D" id="3.40.50.300">
    <property type="entry name" value="P-loop containing nucleotide triphosphate hydrolases"/>
    <property type="match status" value="1"/>
</dbReference>
<accession>A0A5M8FL35</accession>
<dbReference type="GO" id="GO:0009898">
    <property type="term" value="C:cytoplasmic side of plasma membrane"/>
    <property type="evidence" value="ECO:0007669"/>
    <property type="project" value="TreeGrafter"/>
</dbReference>
<dbReference type="AlphaFoldDB" id="A0A5M8FL35"/>
<evidence type="ECO:0000313" key="5">
    <source>
        <dbReference type="Proteomes" id="UP000322981"/>
    </source>
</evidence>
<dbReference type="OrthoDB" id="5813333at2"/>
<dbReference type="RefSeq" id="WP_150093461.1">
    <property type="nucleotide sequence ID" value="NZ_VWXX01000016.1"/>
</dbReference>
<dbReference type="Pfam" id="PF06564">
    <property type="entry name" value="CBP_BcsQ"/>
    <property type="match status" value="1"/>
</dbReference>
<dbReference type="InterPro" id="IPR001789">
    <property type="entry name" value="Sig_transdc_resp-reg_receiver"/>
</dbReference>
<evidence type="ECO:0000259" key="3">
    <source>
        <dbReference type="PROSITE" id="PS50110"/>
    </source>
</evidence>
<feature type="domain" description="Response regulatory" evidence="3">
    <location>
        <begin position="6"/>
        <end position="122"/>
    </location>
</feature>
<dbReference type="PANTHER" id="PTHR43384">
    <property type="entry name" value="SEPTUM SITE-DETERMINING PROTEIN MIND HOMOLOG, CHLOROPLASTIC-RELATED"/>
    <property type="match status" value="1"/>
</dbReference>
<dbReference type="Gene3D" id="3.40.50.2300">
    <property type="match status" value="1"/>
</dbReference>
<dbReference type="GO" id="GO:0005829">
    <property type="term" value="C:cytosol"/>
    <property type="evidence" value="ECO:0007669"/>
    <property type="project" value="TreeGrafter"/>
</dbReference>
<evidence type="ECO:0000256" key="2">
    <source>
        <dbReference type="SAM" id="MobiDB-lite"/>
    </source>
</evidence>
<dbReference type="GO" id="GO:0051782">
    <property type="term" value="P:negative regulation of cell division"/>
    <property type="evidence" value="ECO:0007669"/>
    <property type="project" value="TreeGrafter"/>
</dbReference>
<dbReference type="GO" id="GO:0005524">
    <property type="term" value="F:ATP binding"/>
    <property type="evidence" value="ECO:0007669"/>
    <property type="project" value="TreeGrafter"/>
</dbReference>
<gene>
    <name evidence="4" type="ORF">F2Q65_11405</name>
</gene>
<dbReference type="InterPro" id="IPR050625">
    <property type="entry name" value="ParA/MinD_ATPase"/>
</dbReference>
<evidence type="ECO:0000256" key="1">
    <source>
        <dbReference type="PROSITE-ProRule" id="PRU00169"/>
    </source>
</evidence>
<evidence type="ECO:0000313" key="4">
    <source>
        <dbReference type="EMBL" id="KAA6184700.1"/>
    </source>
</evidence>
<dbReference type="PROSITE" id="PS50110">
    <property type="entry name" value="RESPONSE_REGULATORY"/>
    <property type="match status" value="1"/>
</dbReference>
<dbReference type="SUPFAM" id="SSF52172">
    <property type="entry name" value="CheY-like"/>
    <property type="match status" value="1"/>
</dbReference>
<name>A0A5M8FL35_9GAMM</name>
<dbReference type="GO" id="GO:0000160">
    <property type="term" value="P:phosphorelay signal transduction system"/>
    <property type="evidence" value="ECO:0007669"/>
    <property type="project" value="InterPro"/>
</dbReference>
<dbReference type="InterPro" id="IPR011006">
    <property type="entry name" value="CheY-like_superfamily"/>
</dbReference>
<dbReference type="PANTHER" id="PTHR43384:SF13">
    <property type="entry name" value="SLR0110 PROTEIN"/>
    <property type="match status" value="1"/>
</dbReference>